<feature type="domain" description="VOC" evidence="1">
    <location>
        <begin position="5"/>
        <end position="120"/>
    </location>
</feature>
<sequence length="126" mass="14489">MAVNFMGAVFVRVSNLEQSIRFYSDILGLHLRNIEECGRIANFIIHENSPLLTLIKSEEFQIQEFPTFNLNYSHVLEVHEKLQSQGVKVGPIKNWSSDRNVHIDFDAYDPDGNAINIIEWSKKANN</sequence>
<dbReference type="EMBL" id="JARTLD010000023">
    <property type="protein sequence ID" value="MED5017385.1"/>
    <property type="molecule type" value="Genomic_DNA"/>
</dbReference>
<dbReference type="Pfam" id="PF00903">
    <property type="entry name" value="Glyoxalase"/>
    <property type="match status" value="1"/>
</dbReference>
<dbReference type="InterPro" id="IPR004360">
    <property type="entry name" value="Glyas_Fos-R_dOase_dom"/>
</dbReference>
<proteinExistence type="predicted"/>
<evidence type="ECO:0000313" key="2">
    <source>
        <dbReference type="EMBL" id="MED5017385.1"/>
    </source>
</evidence>
<reference evidence="2 3" key="1">
    <citation type="submission" date="2023-03" db="EMBL/GenBank/DDBJ databases">
        <title>Bacillus Genome Sequencing.</title>
        <authorList>
            <person name="Dunlap C."/>
        </authorList>
    </citation>
    <scope>NUCLEOTIDE SEQUENCE [LARGE SCALE GENOMIC DNA]</scope>
    <source>
        <strain evidence="2 3">NRS-52</strain>
    </source>
</reference>
<name>A0ABU6PR83_9BACL</name>
<dbReference type="Proteomes" id="UP001343257">
    <property type="component" value="Unassembled WGS sequence"/>
</dbReference>
<dbReference type="Gene3D" id="3.10.180.10">
    <property type="entry name" value="2,3-Dihydroxybiphenyl 1,2-Dioxygenase, domain 1"/>
    <property type="match status" value="1"/>
</dbReference>
<evidence type="ECO:0000313" key="3">
    <source>
        <dbReference type="Proteomes" id="UP001343257"/>
    </source>
</evidence>
<dbReference type="SUPFAM" id="SSF54593">
    <property type="entry name" value="Glyoxalase/Bleomycin resistance protein/Dihydroxybiphenyl dioxygenase"/>
    <property type="match status" value="1"/>
</dbReference>
<organism evidence="2 3">
    <name type="scientific">Paenibacillus chibensis</name>
    <dbReference type="NCBI Taxonomy" id="59846"/>
    <lineage>
        <taxon>Bacteria</taxon>
        <taxon>Bacillati</taxon>
        <taxon>Bacillota</taxon>
        <taxon>Bacilli</taxon>
        <taxon>Bacillales</taxon>
        <taxon>Paenibacillaceae</taxon>
        <taxon>Paenibacillus</taxon>
    </lineage>
</organism>
<dbReference type="InterPro" id="IPR037523">
    <property type="entry name" value="VOC_core"/>
</dbReference>
<dbReference type="PROSITE" id="PS51819">
    <property type="entry name" value="VOC"/>
    <property type="match status" value="1"/>
</dbReference>
<accession>A0ABU6PR83</accession>
<protein>
    <submittedName>
        <fullName evidence="2">VOC family protein</fullName>
    </submittedName>
</protein>
<dbReference type="RefSeq" id="WP_328277049.1">
    <property type="nucleotide sequence ID" value="NZ_JARTLD010000023.1"/>
</dbReference>
<evidence type="ECO:0000259" key="1">
    <source>
        <dbReference type="PROSITE" id="PS51819"/>
    </source>
</evidence>
<comment type="caution">
    <text evidence="2">The sequence shown here is derived from an EMBL/GenBank/DDBJ whole genome shotgun (WGS) entry which is preliminary data.</text>
</comment>
<dbReference type="InterPro" id="IPR029068">
    <property type="entry name" value="Glyas_Bleomycin-R_OHBP_Dase"/>
</dbReference>
<gene>
    <name evidence="2" type="ORF">P9847_08690</name>
</gene>
<keyword evidence="3" id="KW-1185">Reference proteome</keyword>